<dbReference type="RefSeq" id="WP_090933039.1">
    <property type="nucleotide sequence ID" value="NZ_FNDJ01000008.1"/>
</dbReference>
<dbReference type="InterPro" id="IPR011055">
    <property type="entry name" value="Dup_hybrid_motif"/>
</dbReference>
<dbReference type="PANTHER" id="PTHR21666">
    <property type="entry name" value="PEPTIDASE-RELATED"/>
    <property type="match status" value="1"/>
</dbReference>
<reference evidence="3 4" key="1">
    <citation type="submission" date="2016-10" db="EMBL/GenBank/DDBJ databases">
        <authorList>
            <person name="de Groot N.N."/>
        </authorList>
    </citation>
    <scope>NUCLEOTIDE SEQUENCE [LARGE SCALE GENOMIC DNA]</scope>
    <source>
        <strain evidence="3 4">CGMCC 4.6533</strain>
    </source>
</reference>
<feature type="chain" id="PRO_5011712889" evidence="1">
    <location>
        <begin position="35"/>
        <end position="466"/>
    </location>
</feature>
<dbReference type="AlphaFoldDB" id="A0A1G8Q5C4"/>
<dbReference type="GO" id="GO:0004222">
    <property type="term" value="F:metalloendopeptidase activity"/>
    <property type="evidence" value="ECO:0007669"/>
    <property type="project" value="TreeGrafter"/>
</dbReference>
<feature type="domain" description="M23ase beta-sheet core" evidence="2">
    <location>
        <begin position="71"/>
        <end position="148"/>
    </location>
</feature>
<dbReference type="Gene3D" id="2.70.70.10">
    <property type="entry name" value="Glucose Permease (Domain IIA)"/>
    <property type="match status" value="1"/>
</dbReference>
<dbReference type="SUPFAM" id="SSF51261">
    <property type="entry name" value="Duplicated hybrid motif"/>
    <property type="match status" value="1"/>
</dbReference>
<evidence type="ECO:0000313" key="4">
    <source>
        <dbReference type="Proteomes" id="UP000199202"/>
    </source>
</evidence>
<sequence>MTRTTIPARLRRTVAVSTLALAALAVAPALPANAAVPAFQLPFPCGQKWQLNSWAHAPALDMVKEPDQVGTEGALLVAPAGGTVRQSYFHQNAGNMIQIDHGGGHFTTYIHLQSRAVNVGARVQEGQTIGRVGATGPTSNGHPHLHYEQGFDANGDGRVTWGAAGTERVIATFNGVQYGQSNGRQWDNVTSANSCQSVTPVDGRLYREPSGTIAVIAGGAPVRFASMDELRAAGYGSAPLIGVPAGWLNSLPQEPRDGTFLRDAANGAISVIAGGAKYGLTLAEWEAMGRPGSINVPLRVINEYGRIPADGTLLRNHTDGAISVVAGGAKYGLSLAQWERLGKPASVNVPIGFINTLGSDPRPGTLLRDVANGSIYLTIGGAKYGLTWAEYERLDNPPFANVPIEWINTFRAIPRDGSYLRNVEDGTIYVMTGGKKDALSYEEWDRLGKPASTNVPVGFLNQIPSA</sequence>
<evidence type="ECO:0000256" key="1">
    <source>
        <dbReference type="SAM" id="SignalP"/>
    </source>
</evidence>
<protein>
    <submittedName>
        <fullName evidence="3">Peptidase family M23</fullName>
    </submittedName>
</protein>
<gene>
    <name evidence="3" type="ORF">SAMN05421869_108134</name>
</gene>
<dbReference type="PANTHER" id="PTHR21666:SF270">
    <property type="entry name" value="MUREIN HYDROLASE ACTIVATOR ENVC"/>
    <property type="match status" value="1"/>
</dbReference>
<organism evidence="3 4">
    <name type="scientific">Nonomuraea jiangxiensis</name>
    <dbReference type="NCBI Taxonomy" id="633440"/>
    <lineage>
        <taxon>Bacteria</taxon>
        <taxon>Bacillati</taxon>
        <taxon>Actinomycetota</taxon>
        <taxon>Actinomycetes</taxon>
        <taxon>Streptosporangiales</taxon>
        <taxon>Streptosporangiaceae</taxon>
        <taxon>Nonomuraea</taxon>
    </lineage>
</organism>
<keyword evidence="4" id="KW-1185">Reference proteome</keyword>
<dbReference type="Proteomes" id="UP000199202">
    <property type="component" value="Unassembled WGS sequence"/>
</dbReference>
<name>A0A1G8Q5C4_9ACTN</name>
<dbReference type="CDD" id="cd12797">
    <property type="entry name" value="M23_peptidase"/>
    <property type="match status" value="1"/>
</dbReference>
<keyword evidence="1" id="KW-0732">Signal</keyword>
<dbReference type="InterPro" id="IPR016047">
    <property type="entry name" value="M23ase_b-sheet_dom"/>
</dbReference>
<dbReference type="InterPro" id="IPR050570">
    <property type="entry name" value="Cell_wall_metabolism_enzyme"/>
</dbReference>
<proteinExistence type="predicted"/>
<dbReference type="OrthoDB" id="1099523at2"/>
<dbReference type="Pfam" id="PF01551">
    <property type="entry name" value="Peptidase_M23"/>
    <property type="match status" value="1"/>
</dbReference>
<evidence type="ECO:0000259" key="2">
    <source>
        <dbReference type="Pfam" id="PF01551"/>
    </source>
</evidence>
<dbReference type="STRING" id="633440.SAMN05421869_108134"/>
<evidence type="ECO:0000313" key="3">
    <source>
        <dbReference type="EMBL" id="SDI99964.1"/>
    </source>
</evidence>
<feature type="signal peptide" evidence="1">
    <location>
        <begin position="1"/>
        <end position="34"/>
    </location>
</feature>
<accession>A0A1G8Q5C4</accession>
<dbReference type="EMBL" id="FNDJ01000008">
    <property type="protein sequence ID" value="SDI99964.1"/>
    <property type="molecule type" value="Genomic_DNA"/>
</dbReference>